<feature type="active site" description="Nucleophile" evidence="1">
    <location>
        <position position="413"/>
    </location>
</feature>
<feature type="transmembrane region" description="Helical" evidence="3">
    <location>
        <begin position="499"/>
        <end position="523"/>
    </location>
</feature>
<evidence type="ECO:0000256" key="1">
    <source>
        <dbReference type="PIRSR" id="PIRSR600101-1"/>
    </source>
</evidence>
<protein>
    <submittedName>
        <fullName evidence="4">Uncharacterized protein</fullName>
    </submittedName>
</protein>
<dbReference type="KEGG" id="epa:110243726"/>
<feature type="binding site" evidence="2">
    <location>
        <begin position="431"/>
        <end position="433"/>
    </location>
    <ligand>
        <name>L-glutamate</name>
        <dbReference type="ChEBI" id="CHEBI:29985"/>
    </ligand>
</feature>
<evidence type="ECO:0000256" key="3">
    <source>
        <dbReference type="SAM" id="Phobius"/>
    </source>
</evidence>
<evidence type="ECO:0000313" key="5">
    <source>
        <dbReference type="Proteomes" id="UP000887567"/>
    </source>
</evidence>
<dbReference type="RefSeq" id="XP_020905515.1">
    <property type="nucleotide sequence ID" value="XM_021049856.2"/>
</dbReference>
<dbReference type="FunFam" id="1.10.246.130:FF:000001">
    <property type="entry name" value="Gamma-glutamyltransferase 5 isoform 1"/>
    <property type="match status" value="1"/>
</dbReference>
<sequence>MGICDETRSPIRVRRHLLRILVAIAVGVVVLVGLAVKFHGTAPLRQLHKRFMMGSMTSHTKHFPSKQHHYSKAAVATDNEHCSKIGRDILIKGGSAVDSAIASMLCVGVINMHSTGIGGGGFMLVYDPFRKKAEMIDFRETAPIQANRDMFQGDAKNGIQGGLAVAVPGELRGMEKAWKMYGRLKWKDLFLPSIKLAKDGFPMPETVNIAVQLWKKTLKKDKCFRKAFIHDGKLLKTGDIIKRPKLAKVLTIIANAGSSRPFYDGSLSKTIVSDVKHAGGRLTLSDLKSYKVKVKPALKSNLGSHTLLTGPAPTAGPVLAMIINMLSGYHFKPSDLKKHPVRTYHRIIETFKFAYKYRSMLGDPDYEKTVGTIVKEMMNENIAKKLRHMIWDNQTHTQNYYGKRYHVPLKTGTTHLSILSEDGQAVSVTSTVNGYFGAKFMSCGLGFVYNNEMDDFSAPGITNEFGLLPSPVNFIKPGKRPQSSAVPAIILDKDSHVNMVVGGAGGTIITTAVANVIMNYFWFKNNIKNAVSRARVHDQLYPESVFAETWFPPEVVNGLRALGHKVDVSDTSHGVVQAVVKNPIRFTANDLTKGKRKGYVHRFMSQVFAESDYRKGGLPAGY</sequence>
<dbReference type="NCBIfam" id="TIGR00066">
    <property type="entry name" value="g_glut_trans"/>
    <property type="match status" value="1"/>
</dbReference>
<proteinExistence type="predicted"/>
<feature type="binding site" evidence="2">
    <location>
        <position position="139"/>
    </location>
    <ligand>
        <name>L-glutamate</name>
        <dbReference type="ChEBI" id="CHEBI:29985"/>
    </ligand>
</feature>
<dbReference type="OrthoDB" id="6018841at2759"/>
<evidence type="ECO:0000313" key="4">
    <source>
        <dbReference type="EnsemblMetazoa" id="XP_020905515.1"/>
    </source>
</evidence>
<dbReference type="PRINTS" id="PR01210">
    <property type="entry name" value="GGTRANSPTASE"/>
</dbReference>
<dbReference type="InterPro" id="IPR029055">
    <property type="entry name" value="Ntn_hydrolases_N"/>
</dbReference>
<keyword evidence="3" id="KW-1133">Transmembrane helix</keyword>
<feature type="transmembrane region" description="Helical" evidence="3">
    <location>
        <begin position="17"/>
        <end position="36"/>
    </location>
</feature>
<keyword evidence="3" id="KW-0472">Membrane</keyword>
<dbReference type="GO" id="GO:0005886">
    <property type="term" value="C:plasma membrane"/>
    <property type="evidence" value="ECO:0007669"/>
    <property type="project" value="TreeGrafter"/>
</dbReference>
<feature type="binding site" evidence="2">
    <location>
        <position position="506"/>
    </location>
    <ligand>
        <name>L-glutamate</name>
        <dbReference type="ChEBI" id="CHEBI:29985"/>
    </ligand>
</feature>
<dbReference type="Gene3D" id="3.60.20.40">
    <property type="match status" value="1"/>
</dbReference>
<dbReference type="GO" id="GO:0006751">
    <property type="term" value="P:glutathione catabolic process"/>
    <property type="evidence" value="ECO:0007669"/>
    <property type="project" value="InterPro"/>
</dbReference>
<dbReference type="FunFam" id="3.60.20.40:FF:000009">
    <property type="entry name" value="Predicted protein"/>
    <property type="match status" value="1"/>
</dbReference>
<dbReference type="Gene3D" id="1.10.246.130">
    <property type="match status" value="1"/>
</dbReference>
<dbReference type="Proteomes" id="UP000887567">
    <property type="component" value="Unplaced"/>
</dbReference>
<keyword evidence="3" id="KW-0812">Transmembrane</keyword>
<dbReference type="InterPro" id="IPR000101">
    <property type="entry name" value="GGT_peptidase"/>
</dbReference>
<keyword evidence="5" id="KW-1185">Reference proteome</keyword>
<dbReference type="EnsemblMetazoa" id="XM_021049856.2">
    <property type="protein sequence ID" value="XP_020905515.1"/>
    <property type="gene ID" value="LOC110243726"/>
</dbReference>
<dbReference type="SUPFAM" id="SSF56235">
    <property type="entry name" value="N-terminal nucleophile aminohydrolases (Ntn hydrolases)"/>
    <property type="match status" value="1"/>
</dbReference>
<name>A0A913XIW2_EXADI</name>
<feature type="binding site" evidence="2">
    <location>
        <position position="455"/>
    </location>
    <ligand>
        <name>L-glutamate</name>
        <dbReference type="ChEBI" id="CHEBI:29985"/>
    </ligand>
</feature>
<dbReference type="GO" id="GO:0036374">
    <property type="term" value="F:glutathione hydrolase activity"/>
    <property type="evidence" value="ECO:0007669"/>
    <property type="project" value="InterPro"/>
</dbReference>
<dbReference type="InterPro" id="IPR043138">
    <property type="entry name" value="GGT_lsub"/>
</dbReference>
<dbReference type="PANTHER" id="PTHR11686:SF9">
    <property type="entry name" value="RE13973P"/>
    <property type="match status" value="1"/>
</dbReference>
<feature type="binding site" evidence="2">
    <location>
        <begin position="483"/>
        <end position="484"/>
    </location>
    <ligand>
        <name>L-glutamate</name>
        <dbReference type="ChEBI" id="CHEBI:29985"/>
    </ligand>
</feature>
<dbReference type="OMA" id="GFMLVHL"/>
<evidence type="ECO:0000256" key="2">
    <source>
        <dbReference type="PIRSR" id="PIRSR600101-2"/>
    </source>
</evidence>
<dbReference type="AlphaFoldDB" id="A0A913XIW2"/>
<dbReference type="InterPro" id="IPR043137">
    <property type="entry name" value="GGT_ssub_C"/>
</dbReference>
<accession>A0A913XIW2</accession>
<dbReference type="GeneID" id="110243726"/>
<reference evidence="4" key="1">
    <citation type="submission" date="2022-11" db="UniProtKB">
        <authorList>
            <consortium name="EnsemblMetazoa"/>
        </authorList>
    </citation>
    <scope>IDENTIFICATION</scope>
</reference>
<dbReference type="PANTHER" id="PTHR11686">
    <property type="entry name" value="GAMMA GLUTAMYL TRANSPEPTIDASE"/>
    <property type="match status" value="1"/>
</dbReference>
<dbReference type="Pfam" id="PF01019">
    <property type="entry name" value="G_glu_transpept"/>
    <property type="match status" value="1"/>
</dbReference>
<organism evidence="4 5">
    <name type="scientific">Exaiptasia diaphana</name>
    <name type="common">Tropical sea anemone</name>
    <name type="synonym">Aiptasia pulchella</name>
    <dbReference type="NCBI Taxonomy" id="2652724"/>
    <lineage>
        <taxon>Eukaryota</taxon>
        <taxon>Metazoa</taxon>
        <taxon>Cnidaria</taxon>
        <taxon>Anthozoa</taxon>
        <taxon>Hexacorallia</taxon>
        <taxon>Actiniaria</taxon>
        <taxon>Aiptasiidae</taxon>
        <taxon>Exaiptasia</taxon>
    </lineage>
</organism>